<gene>
    <name evidence="2" type="ORF">FB388_0412</name>
</gene>
<keyword evidence="1" id="KW-0862">Zinc</keyword>
<dbReference type="Proteomes" id="UP000319818">
    <property type="component" value="Unassembled WGS sequence"/>
</dbReference>
<dbReference type="InterPro" id="IPR033889">
    <property type="entry name" value="LanC"/>
</dbReference>
<sequence>MTALPLAVSPDLRRRAIAVATEVADRLRSPEPVATTALRARRPAGHPGWDPSSLLLGHPGVAVLHATMSVADPSWAMATHAHLAAAASGAGADLVPAAVLHGSVHGGYPKLLRTLAHALAEASEQQVEAQVRRAAQDGPWLAVSDYDVVSGLTGKGRLLLALGDDRSSDALHSTLRHLVACTLPVTAHGASVPGWWCRGDDPAELPHGYLDAGLAHGVAGPLALMALAHDRGHRVEGMPEAMRTVADWLLRRAVADEHGLLWPSRVSFAQETGAEPVAPDAVKAAWCYGVAGVARALHLAGIALGDPQLCATAVQALRGAVLRPWSDAHLVGPTVCHGAAGLLQVVLRVTERDPDPVLQGAAGLLAQRVLYDFDRTAPFGFRHGHRTRSGRVVGVDEPGLLQGAAGVALVLATFAHHPGTIGPDVWDAPLLLS</sequence>
<accession>A0A543GAG1</accession>
<dbReference type="Pfam" id="PF05147">
    <property type="entry name" value="LANC_like"/>
    <property type="match status" value="1"/>
</dbReference>
<dbReference type="RefSeq" id="WP_142096066.1">
    <property type="nucleotide sequence ID" value="NZ_VFPH01000001.1"/>
</dbReference>
<dbReference type="GO" id="GO:0031179">
    <property type="term" value="P:peptide modification"/>
    <property type="evidence" value="ECO:0007669"/>
    <property type="project" value="InterPro"/>
</dbReference>
<organism evidence="2 3">
    <name type="scientific">Pseudonocardia cypriaca</name>
    <dbReference type="NCBI Taxonomy" id="882449"/>
    <lineage>
        <taxon>Bacteria</taxon>
        <taxon>Bacillati</taxon>
        <taxon>Actinomycetota</taxon>
        <taxon>Actinomycetes</taxon>
        <taxon>Pseudonocardiales</taxon>
        <taxon>Pseudonocardiaceae</taxon>
        <taxon>Pseudonocardia</taxon>
    </lineage>
</organism>
<name>A0A543GAG1_9PSEU</name>
<evidence type="ECO:0000313" key="3">
    <source>
        <dbReference type="Proteomes" id="UP000319818"/>
    </source>
</evidence>
<proteinExistence type="predicted"/>
<dbReference type="OrthoDB" id="1882482at2"/>
<feature type="binding site" evidence="1">
    <location>
        <position position="337"/>
    </location>
    <ligand>
        <name>Zn(2+)</name>
        <dbReference type="ChEBI" id="CHEBI:29105"/>
    </ligand>
</feature>
<dbReference type="EMBL" id="VFPH01000001">
    <property type="protein sequence ID" value="TQM43071.1"/>
    <property type="molecule type" value="Genomic_DNA"/>
</dbReference>
<feature type="binding site" evidence="1">
    <location>
        <position position="336"/>
    </location>
    <ligand>
        <name>Zn(2+)</name>
        <dbReference type="ChEBI" id="CHEBI:29105"/>
    </ligand>
</feature>
<dbReference type="SUPFAM" id="SSF158745">
    <property type="entry name" value="LanC-like"/>
    <property type="match status" value="1"/>
</dbReference>
<dbReference type="PRINTS" id="PR01955">
    <property type="entry name" value="LANCFRANKIA"/>
</dbReference>
<comment type="caution">
    <text evidence="2">The sequence shown here is derived from an EMBL/GenBank/DDBJ whole genome shotgun (WGS) entry which is preliminary data.</text>
</comment>
<keyword evidence="1" id="KW-0479">Metal-binding</keyword>
<reference evidence="2 3" key="1">
    <citation type="submission" date="2019-06" db="EMBL/GenBank/DDBJ databases">
        <title>Sequencing the genomes of 1000 actinobacteria strains.</title>
        <authorList>
            <person name="Klenk H.-P."/>
        </authorList>
    </citation>
    <scope>NUCLEOTIDE SEQUENCE [LARGE SCALE GENOMIC DNA]</scope>
    <source>
        <strain evidence="2 3">DSM 45511</strain>
    </source>
</reference>
<keyword evidence="3" id="KW-1185">Reference proteome</keyword>
<evidence type="ECO:0000256" key="1">
    <source>
        <dbReference type="PIRSR" id="PIRSR607822-1"/>
    </source>
</evidence>
<feature type="binding site" evidence="1">
    <location>
        <position position="287"/>
    </location>
    <ligand>
        <name>Zn(2+)</name>
        <dbReference type="ChEBI" id="CHEBI:29105"/>
    </ligand>
</feature>
<dbReference type="SMART" id="SM01260">
    <property type="entry name" value="LANC_like"/>
    <property type="match status" value="1"/>
</dbReference>
<dbReference type="AlphaFoldDB" id="A0A543GAG1"/>
<dbReference type="Gene3D" id="1.50.10.20">
    <property type="match status" value="1"/>
</dbReference>
<dbReference type="InterPro" id="IPR007822">
    <property type="entry name" value="LANC-like"/>
</dbReference>
<dbReference type="PRINTS" id="PR01950">
    <property type="entry name" value="LANCSUPER"/>
</dbReference>
<dbReference type="GO" id="GO:0046872">
    <property type="term" value="F:metal ion binding"/>
    <property type="evidence" value="ECO:0007669"/>
    <property type="project" value="UniProtKB-KW"/>
</dbReference>
<evidence type="ECO:0000313" key="2">
    <source>
        <dbReference type="EMBL" id="TQM43071.1"/>
    </source>
</evidence>
<protein>
    <submittedName>
        <fullName evidence="2">Lanthionine synthetase-like protein</fullName>
    </submittedName>
</protein>
<dbReference type="CDD" id="cd04793">
    <property type="entry name" value="LanC"/>
    <property type="match status" value="1"/>
</dbReference>